<name>A0A8S1R5C3_9CILI</name>
<dbReference type="InterPro" id="IPR045270">
    <property type="entry name" value="STKc_AGC"/>
</dbReference>
<sequence>MQHLSRPQLQLQEIVQQNNLKTCTNKNNKLSQSFNPGGLIGQSLSPTHKGNQSTGLQGIDVKVLKKQGLPVQVKQYQQELLKLMISHKQLPTQKSAQKVNTSDTQNNLKSIITTDTRRTNSNQYQNSNAQTTKNQGFINLANQIIIIVHYENQQIKFPIDPSKTTGWLDEYLKQELKKHSIHQSSSTGSQPDHVKITCGTGNESTDSEIVSFYTIDKNLPIDYYLQQSTKSLDIFSGQTLNLQPFYGTPQTQRISLKDFIFVKCIGVGGFSRVYMVKKKSNGRFYAMKLIDKEFILQNKKQGIVQNERDIMTVLDHPFIIKLDYAFESKNFIIFVLEFCSGGELFWQLRQVKRMTEIQARFYFSEICLAMFYLHSLSIVYRDIKPENILIDIDGHIRIADFGLSKPNMTEEDYAYSFCGSPEYMAPEMLLKIGHNVQVDHYCLGALLYELVTGLPPYYSRDTEEIYESILNEELTFPDKLNLSNEIKDLLQGLLSKQPSKRLCANKGLLELFTHPWFKDCDLVSILLKKVQPPFKPNQLQFNYDSNDLMNGELETREKLLGKTGLQQEIKIFKDFYFDQSEQKQMKIEQSKVLKQHCIMITSLQMQLLQKFKTTRKSTEPKDSSNSKPQSPYTGSRQINQKLKIQSEQMSSLQKRIKSQQSSLGNVQPIQSNSIVSPQQSKMESLKRIISQNNFFMDRQNTLPNNNQQLTQTKDSIDSQIIYQNSQNMHKRVFSLKQRKK</sequence>
<dbReference type="Proteomes" id="UP000692954">
    <property type="component" value="Unassembled WGS sequence"/>
</dbReference>
<feature type="compositionally biased region" description="Polar residues" evidence="8">
    <location>
        <begin position="625"/>
        <end position="638"/>
    </location>
</feature>
<dbReference type="OrthoDB" id="289272at2759"/>
<evidence type="ECO:0000256" key="1">
    <source>
        <dbReference type="ARBA" id="ARBA00022527"/>
    </source>
</evidence>
<keyword evidence="3" id="KW-0808">Transferase</keyword>
<protein>
    <recommendedName>
        <fullName evidence="9">Protein kinase domain-containing protein</fullName>
    </recommendedName>
</protein>
<keyword evidence="5" id="KW-0418">Kinase</keyword>
<dbReference type="FunFam" id="1.10.510.10:FF:000008">
    <property type="entry name" value="Non-specific serine/threonine protein kinase"/>
    <property type="match status" value="1"/>
</dbReference>
<feature type="region of interest" description="Disordered" evidence="8">
    <location>
        <begin position="655"/>
        <end position="678"/>
    </location>
</feature>
<dbReference type="InterPro" id="IPR017441">
    <property type="entry name" value="Protein_kinase_ATP_BS"/>
</dbReference>
<dbReference type="PROSITE" id="PS00108">
    <property type="entry name" value="PROTEIN_KINASE_ST"/>
    <property type="match status" value="1"/>
</dbReference>
<organism evidence="10 11">
    <name type="scientific">Paramecium sonneborni</name>
    <dbReference type="NCBI Taxonomy" id="65129"/>
    <lineage>
        <taxon>Eukaryota</taxon>
        <taxon>Sar</taxon>
        <taxon>Alveolata</taxon>
        <taxon>Ciliophora</taxon>
        <taxon>Intramacronucleata</taxon>
        <taxon>Oligohymenophorea</taxon>
        <taxon>Peniculida</taxon>
        <taxon>Parameciidae</taxon>
        <taxon>Paramecium</taxon>
    </lineage>
</organism>
<dbReference type="PROSITE" id="PS00107">
    <property type="entry name" value="PROTEIN_KINASE_ATP"/>
    <property type="match status" value="1"/>
</dbReference>
<evidence type="ECO:0000256" key="4">
    <source>
        <dbReference type="ARBA" id="ARBA00022741"/>
    </source>
</evidence>
<feature type="domain" description="Protein kinase" evidence="9">
    <location>
        <begin position="259"/>
        <end position="517"/>
    </location>
</feature>
<evidence type="ECO:0000313" key="10">
    <source>
        <dbReference type="EMBL" id="CAD8122272.1"/>
    </source>
</evidence>
<reference evidence="10" key="1">
    <citation type="submission" date="2021-01" db="EMBL/GenBank/DDBJ databases">
        <authorList>
            <consortium name="Genoscope - CEA"/>
            <person name="William W."/>
        </authorList>
    </citation>
    <scope>NUCLEOTIDE SEQUENCE</scope>
</reference>
<dbReference type="PANTHER" id="PTHR24351">
    <property type="entry name" value="RIBOSOMAL PROTEIN S6 KINASE"/>
    <property type="match status" value="1"/>
</dbReference>
<keyword evidence="1" id="KW-0723">Serine/threonine-protein kinase</keyword>
<dbReference type="PROSITE" id="PS50011">
    <property type="entry name" value="PROTEIN_KINASE_DOM"/>
    <property type="match status" value="1"/>
</dbReference>
<dbReference type="Pfam" id="PF00069">
    <property type="entry name" value="Pkinase"/>
    <property type="match status" value="1"/>
</dbReference>
<comment type="caution">
    <text evidence="10">The sequence shown here is derived from an EMBL/GenBank/DDBJ whole genome shotgun (WGS) entry which is preliminary data.</text>
</comment>
<dbReference type="FunFam" id="3.30.200.20:FF:000042">
    <property type="entry name" value="Aurora kinase A"/>
    <property type="match status" value="1"/>
</dbReference>
<evidence type="ECO:0000313" key="11">
    <source>
        <dbReference type="Proteomes" id="UP000692954"/>
    </source>
</evidence>
<evidence type="ECO:0000256" key="7">
    <source>
        <dbReference type="PROSITE-ProRule" id="PRU10141"/>
    </source>
</evidence>
<keyword evidence="2" id="KW-0597">Phosphoprotein</keyword>
<dbReference type="GO" id="GO:0005524">
    <property type="term" value="F:ATP binding"/>
    <property type="evidence" value="ECO:0007669"/>
    <property type="project" value="UniProtKB-UniRule"/>
</dbReference>
<gene>
    <name evidence="10" type="ORF">PSON_ATCC_30995.1.T1370094</name>
</gene>
<evidence type="ECO:0000256" key="2">
    <source>
        <dbReference type="ARBA" id="ARBA00022553"/>
    </source>
</evidence>
<evidence type="ECO:0000256" key="3">
    <source>
        <dbReference type="ARBA" id="ARBA00022679"/>
    </source>
</evidence>
<keyword evidence="6 7" id="KW-0067">ATP-binding</keyword>
<dbReference type="GO" id="GO:0004674">
    <property type="term" value="F:protein serine/threonine kinase activity"/>
    <property type="evidence" value="ECO:0007669"/>
    <property type="project" value="UniProtKB-KW"/>
</dbReference>
<accession>A0A8S1R5C3</accession>
<feature type="region of interest" description="Disordered" evidence="8">
    <location>
        <begin position="611"/>
        <end position="638"/>
    </location>
</feature>
<proteinExistence type="predicted"/>
<evidence type="ECO:0000259" key="9">
    <source>
        <dbReference type="PROSITE" id="PS50011"/>
    </source>
</evidence>
<keyword evidence="11" id="KW-1185">Reference proteome</keyword>
<dbReference type="AlphaFoldDB" id="A0A8S1R5C3"/>
<feature type="binding site" evidence="7">
    <location>
        <position position="288"/>
    </location>
    <ligand>
        <name>ATP</name>
        <dbReference type="ChEBI" id="CHEBI:30616"/>
    </ligand>
</feature>
<evidence type="ECO:0000256" key="6">
    <source>
        <dbReference type="ARBA" id="ARBA00022840"/>
    </source>
</evidence>
<dbReference type="InterPro" id="IPR008271">
    <property type="entry name" value="Ser/Thr_kinase_AS"/>
</dbReference>
<dbReference type="CDD" id="cd05123">
    <property type="entry name" value="STKc_AGC"/>
    <property type="match status" value="1"/>
</dbReference>
<dbReference type="EMBL" id="CAJJDN010000137">
    <property type="protein sequence ID" value="CAD8122272.1"/>
    <property type="molecule type" value="Genomic_DNA"/>
</dbReference>
<evidence type="ECO:0000256" key="8">
    <source>
        <dbReference type="SAM" id="MobiDB-lite"/>
    </source>
</evidence>
<dbReference type="InterPro" id="IPR000719">
    <property type="entry name" value="Prot_kinase_dom"/>
</dbReference>
<dbReference type="SMART" id="SM00220">
    <property type="entry name" value="S_TKc"/>
    <property type="match status" value="1"/>
</dbReference>
<evidence type="ECO:0000256" key="5">
    <source>
        <dbReference type="ARBA" id="ARBA00022777"/>
    </source>
</evidence>
<keyword evidence="4 7" id="KW-0547">Nucleotide-binding</keyword>